<reference evidence="9 10" key="1">
    <citation type="journal article" date="2015" name="Nature">
        <title>rRNA introns, odd ribosomes, and small enigmatic genomes across a large radiation of phyla.</title>
        <authorList>
            <person name="Brown C.T."/>
            <person name="Hug L.A."/>
            <person name="Thomas B.C."/>
            <person name="Sharon I."/>
            <person name="Castelle C.J."/>
            <person name="Singh A."/>
            <person name="Wilkins M.J."/>
            <person name="Williams K.H."/>
            <person name="Banfield J.F."/>
        </authorList>
    </citation>
    <scope>NUCLEOTIDE SEQUENCE [LARGE SCALE GENOMIC DNA]</scope>
</reference>
<comment type="function">
    <text evidence="7">Negatively regulates transcription of bacterial ribonucleotide reductase nrd genes and operons by binding to NrdR-boxes.</text>
</comment>
<dbReference type="EMBL" id="LCFB01000021">
    <property type="protein sequence ID" value="KKS84340.1"/>
    <property type="molecule type" value="Genomic_DNA"/>
</dbReference>
<dbReference type="PANTHER" id="PTHR30455">
    <property type="entry name" value="TRANSCRIPTIONAL REPRESSOR NRDR"/>
    <property type="match status" value="1"/>
</dbReference>
<evidence type="ECO:0000259" key="8">
    <source>
        <dbReference type="PROSITE" id="PS51161"/>
    </source>
</evidence>
<evidence type="ECO:0000256" key="7">
    <source>
        <dbReference type="HAMAP-Rule" id="MF_00440"/>
    </source>
</evidence>
<keyword evidence="4 7" id="KW-0805">Transcription regulation</keyword>
<dbReference type="PANTHER" id="PTHR30455:SF2">
    <property type="entry name" value="TRANSCRIPTIONAL REPRESSOR NRDR"/>
    <property type="match status" value="1"/>
</dbReference>
<dbReference type="Proteomes" id="UP000034543">
    <property type="component" value="Unassembled WGS sequence"/>
</dbReference>
<dbReference type="GO" id="GO:0003677">
    <property type="term" value="F:DNA binding"/>
    <property type="evidence" value="ECO:0007669"/>
    <property type="project" value="UniProtKB-KW"/>
</dbReference>
<dbReference type="InterPro" id="IPR005144">
    <property type="entry name" value="ATP-cone_dom"/>
</dbReference>
<dbReference type="GO" id="GO:0045892">
    <property type="term" value="P:negative regulation of DNA-templated transcription"/>
    <property type="evidence" value="ECO:0007669"/>
    <property type="project" value="UniProtKB-UniRule"/>
</dbReference>
<dbReference type="GO" id="GO:0005524">
    <property type="term" value="F:ATP binding"/>
    <property type="evidence" value="ECO:0007669"/>
    <property type="project" value="UniProtKB-UniRule"/>
</dbReference>
<gene>
    <name evidence="7" type="primary">nrdR</name>
    <name evidence="9" type="ORF">UV59_C0021G0006</name>
</gene>
<evidence type="ECO:0000256" key="1">
    <source>
        <dbReference type="ARBA" id="ARBA00022491"/>
    </source>
</evidence>
<dbReference type="NCBIfam" id="TIGR00244">
    <property type="entry name" value="transcriptional regulator NrdR"/>
    <property type="match status" value="1"/>
</dbReference>
<evidence type="ECO:0000256" key="4">
    <source>
        <dbReference type="ARBA" id="ARBA00023015"/>
    </source>
</evidence>
<protein>
    <recommendedName>
        <fullName evidence="7">Transcriptional repressor NrdR</fullName>
    </recommendedName>
</protein>
<dbReference type="PROSITE" id="PS51161">
    <property type="entry name" value="ATP_CONE"/>
    <property type="match status" value="1"/>
</dbReference>
<sequence length="148" mass="17425">MKCPFCLHETSEVVETRDSDDLSLTRRRRECIKCGKRFTTYERIEMVPLTVLKKNGSREAFDREKLLRGIFKSVEKTTVGHEQVTMIVDEIERELRSANSVEIESRKIGDLVARKLKQLDKVAYIRFASVFKRFVDVEEFEKELHKLL</sequence>
<organism evidence="9 10">
    <name type="scientific">Candidatus Gottesmanbacteria bacterium GW2011_GWA1_43_11</name>
    <dbReference type="NCBI Taxonomy" id="1618436"/>
    <lineage>
        <taxon>Bacteria</taxon>
        <taxon>Candidatus Gottesmaniibacteriota</taxon>
    </lineage>
</organism>
<dbReference type="STRING" id="1618436.UV59_C0021G0006"/>
<dbReference type="InterPro" id="IPR055173">
    <property type="entry name" value="NrdR-like_N"/>
</dbReference>
<keyword evidence="5 7" id="KW-0238">DNA-binding</keyword>
<dbReference type="AlphaFoldDB" id="A0A0G1CEW2"/>
<evidence type="ECO:0000313" key="9">
    <source>
        <dbReference type="EMBL" id="KKS84340.1"/>
    </source>
</evidence>
<keyword evidence="6 7" id="KW-0804">Transcription</keyword>
<evidence type="ECO:0000313" key="10">
    <source>
        <dbReference type="Proteomes" id="UP000034543"/>
    </source>
</evidence>
<keyword evidence="7" id="KW-0862">Zinc</keyword>
<keyword evidence="3 7" id="KW-0067">ATP-binding</keyword>
<comment type="caution">
    <text evidence="9">The sequence shown here is derived from an EMBL/GenBank/DDBJ whole genome shotgun (WGS) entry which is preliminary data.</text>
</comment>
<dbReference type="PATRIC" id="fig|1618436.3.peg.1044"/>
<comment type="cofactor">
    <cofactor evidence="7">
        <name>Zn(2+)</name>
        <dbReference type="ChEBI" id="CHEBI:29105"/>
    </cofactor>
    <text evidence="7">Binds 1 zinc ion.</text>
</comment>
<keyword evidence="7" id="KW-0479">Metal-binding</keyword>
<dbReference type="Pfam" id="PF22811">
    <property type="entry name" value="Zn_ribbon_NrdR"/>
    <property type="match status" value="1"/>
</dbReference>
<dbReference type="GO" id="GO:0008270">
    <property type="term" value="F:zinc ion binding"/>
    <property type="evidence" value="ECO:0007669"/>
    <property type="project" value="UniProtKB-UniRule"/>
</dbReference>
<keyword evidence="1 7" id="KW-0678">Repressor</keyword>
<name>A0A0G1CEW2_9BACT</name>
<feature type="zinc finger region" evidence="7">
    <location>
        <begin position="3"/>
        <end position="34"/>
    </location>
</feature>
<evidence type="ECO:0000256" key="3">
    <source>
        <dbReference type="ARBA" id="ARBA00022840"/>
    </source>
</evidence>
<feature type="domain" description="ATP-cone" evidence="8">
    <location>
        <begin position="49"/>
        <end position="139"/>
    </location>
</feature>
<comment type="similarity">
    <text evidence="7">Belongs to the NrdR family.</text>
</comment>
<accession>A0A0G1CEW2</accession>
<keyword evidence="7" id="KW-0863">Zinc-finger</keyword>
<dbReference type="HAMAP" id="MF_00440">
    <property type="entry name" value="NrdR"/>
    <property type="match status" value="1"/>
</dbReference>
<evidence type="ECO:0000256" key="6">
    <source>
        <dbReference type="ARBA" id="ARBA00023163"/>
    </source>
</evidence>
<dbReference type="Pfam" id="PF03477">
    <property type="entry name" value="ATP-cone"/>
    <property type="match status" value="1"/>
</dbReference>
<evidence type="ECO:0000256" key="5">
    <source>
        <dbReference type="ARBA" id="ARBA00023125"/>
    </source>
</evidence>
<dbReference type="InterPro" id="IPR003796">
    <property type="entry name" value="RNR_NrdR-like"/>
</dbReference>
<evidence type="ECO:0000256" key="2">
    <source>
        <dbReference type="ARBA" id="ARBA00022741"/>
    </source>
</evidence>
<proteinExistence type="inferred from homology"/>
<keyword evidence="2 7" id="KW-0547">Nucleotide-binding</keyword>